<dbReference type="Proteomes" id="UP000663869">
    <property type="component" value="Unassembled WGS sequence"/>
</dbReference>
<dbReference type="Pfam" id="PF00010">
    <property type="entry name" value="HLH"/>
    <property type="match status" value="1"/>
</dbReference>
<dbReference type="GO" id="GO:0046983">
    <property type="term" value="F:protein dimerization activity"/>
    <property type="evidence" value="ECO:0007669"/>
    <property type="project" value="InterPro"/>
</dbReference>
<comment type="subcellular location">
    <subcellularLocation>
        <location evidence="1">Nucleus</location>
    </subcellularLocation>
</comment>
<reference evidence="9" key="1">
    <citation type="submission" date="2021-02" db="EMBL/GenBank/DDBJ databases">
        <authorList>
            <person name="Nowell W R."/>
        </authorList>
    </citation>
    <scope>NUCLEOTIDE SEQUENCE</scope>
</reference>
<proteinExistence type="predicted"/>
<evidence type="ECO:0000313" key="11">
    <source>
        <dbReference type="EMBL" id="CAF4284928.1"/>
    </source>
</evidence>
<dbReference type="InterPro" id="IPR052207">
    <property type="entry name" value="Max-like/E-box_TFs"/>
</dbReference>
<dbReference type="PANTHER" id="PTHR15741">
    <property type="entry name" value="BASIC HELIX-LOOP-HELIX ZIP TRANSCRIPTION FACTOR"/>
    <property type="match status" value="1"/>
</dbReference>
<evidence type="ECO:0000256" key="3">
    <source>
        <dbReference type="ARBA" id="ARBA00023125"/>
    </source>
</evidence>
<evidence type="ECO:0000256" key="4">
    <source>
        <dbReference type="ARBA" id="ARBA00023163"/>
    </source>
</evidence>
<evidence type="ECO:0000313" key="9">
    <source>
        <dbReference type="EMBL" id="CAF3412508.1"/>
    </source>
</evidence>
<dbReference type="GO" id="GO:0000981">
    <property type="term" value="F:DNA-binding transcription factor activity, RNA polymerase II-specific"/>
    <property type="evidence" value="ECO:0007669"/>
    <property type="project" value="TreeGrafter"/>
</dbReference>
<feature type="domain" description="BHLH" evidence="8">
    <location>
        <begin position="588"/>
        <end position="642"/>
    </location>
</feature>
<comment type="caution">
    <text evidence="9">The sequence shown here is derived from an EMBL/GenBank/DDBJ whole genome shotgun (WGS) entry which is preliminary data.</text>
</comment>
<keyword evidence="2" id="KW-0805">Transcription regulation</keyword>
<gene>
    <name evidence="10" type="ORF">FME351_LOCUS31259</name>
    <name evidence="9" type="ORF">GRG538_LOCUS11043</name>
    <name evidence="12" type="ORF">QYT958_LOCUS9769</name>
    <name evidence="11" type="ORF">TSG867_LOCUS5237</name>
</gene>
<evidence type="ECO:0000313" key="13">
    <source>
        <dbReference type="Proteomes" id="UP000663872"/>
    </source>
</evidence>
<dbReference type="EMBL" id="CAJOBR010001054">
    <property type="protein sequence ID" value="CAF4573168.1"/>
    <property type="molecule type" value="Genomic_DNA"/>
</dbReference>
<dbReference type="GO" id="GO:0000978">
    <property type="term" value="F:RNA polymerase II cis-regulatory region sequence-specific DNA binding"/>
    <property type="evidence" value="ECO:0007669"/>
    <property type="project" value="TreeGrafter"/>
</dbReference>
<evidence type="ECO:0000313" key="12">
    <source>
        <dbReference type="EMBL" id="CAF4573168.1"/>
    </source>
</evidence>
<dbReference type="Gene3D" id="4.10.280.10">
    <property type="entry name" value="Helix-loop-helix DNA-binding domain"/>
    <property type="match status" value="1"/>
</dbReference>
<evidence type="ECO:0000256" key="2">
    <source>
        <dbReference type="ARBA" id="ARBA00023015"/>
    </source>
</evidence>
<keyword evidence="6" id="KW-0175">Coiled coil</keyword>
<evidence type="ECO:0000256" key="1">
    <source>
        <dbReference type="ARBA" id="ARBA00004123"/>
    </source>
</evidence>
<dbReference type="GO" id="GO:0005634">
    <property type="term" value="C:nucleus"/>
    <property type="evidence" value="ECO:0007669"/>
    <property type="project" value="UniProtKB-SubCell"/>
</dbReference>
<feature type="compositionally biased region" description="Polar residues" evidence="7">
    <location>
        <begin position="494"/>
        <end position="550"/>
    </location>
</feature>
<keyword evidence="5" id="KW-0539">Nucleus</keyword>
<feature type="compositionally biased region" description="Polar residues" evidence="7">
    <location>
        <begin position="477"/>
        <end position="486"/>
    </location>
</feature>
<dbReference type="PROSITE" id="PS50888">
    <property type="entry name" value="BHLH"/>
    <property type="match status" value="1"/>
</dbReference>
<evidence type="ECO:0000256" key="6">
    <source>
        <dbReference type="SAM" id="Coils"/>
    </source>
</evidence>
<organism evidence="9 13">
    <name type="scientific">Rotaria socialis</name>
    <dbReference type="NCBI Taxonomy" id="392032"/>
    <lineage>
        <taxon>Eukaryota</taxon>
        <taxon>Metazoa</taxon>
        <taxon>Spiralia</taxon>
        <taxon>Gnathifera</taxon>
        <taxon>Rotifera</taxon>
        <taxon>Eurotatoria</taxon>
        <taxon>Bdelloidea</taxon>
        <taxon>Philodinida</taxon>
        <taxon>Philodinidae</taxon>
        <taxon>Rotaria</taxon>
    </lineage>
</organism>
<feature type="coiled-coil region" evidence="6">
    <location>
        <begin position="639"/>
        <end position="673"/>
    </location>
</feature>
<dbReference type="Proteomes" id="UP000663848">
    <property type="component" value="Unassembled WGS sequence"/>
</dbReference>
<dbReference type="InterPro" id="IPR011598">
    <property type="entry name" value="bHLH_dom"/>
</dbReference>
<keyword evidence="4" id="KW-0804">Transcription</keyword>
<dbReference type="AlphaFoldDB" id="A0A818B5W6"/>
<evidence type="ECO:0000256" key="5">
    <source>
        <dbReference type="ARBA" id="ARBA00023242"/>
    </source>
</evidence>
<accession>A0A818B5W6</accession>
<evidence type="ECO:0000313" key="10">
    <source>
        <dbReference type="EMBL" id="CAF3758530.1"/>
    </source>
</evidence>
<feature type="region of interest" description="Disordered" evidence="7">
    <location>
        <begin position="467"/>
        <end position="604"/>
    </location>
</feature>
<keyword evidence="3" id="KW-0238">DNA-binding</keyword>
<dbReference type="InterPro" id="IPR036638">
    <property type="entry name" value="HLH_DNA-bd_sf"/>
</dbReference>
<evidence type="ECO:0000256" key="7">
    <source>
        <dbReference type="SAM" id="MobiDB-lite"/>
    </source>
</evidence>
<dbReference type="SUPFAM" id="SSF47459">
    <property type="entry name" value="HLH, helix-loop-helix DNA-binding domain"/>
    <property type="match status" value="1"/>
</dbReference>
<dbReference type="EMBL" id="CAJNYU010004477">
    <property type="protein sequence ID" value="CAF3758530.1"/>
    <property type="molecule type" value="Genomic_DNA"/>
</dbReference>
<name>A0A818B5W6_9BILA</name>
<evidence type="ECO:0000259" key="8">
    <source>
        <dbReference type="PROSITE" id="PS50888"/>
    </source>
</evidence>
<protein>
    <recommendedName>
        <fullName evidence="8">BHLH domain-containing protein</fullName>
    </recommendedName>
</protein>
<dbReference type="Proteomes" id="UP000663872">
    <property type="component" value="Unassembled WGS sequence"/>
</dbReference>
<dbReference type="Proteomes" id="UP000663862">
    <property type="component" value="Unassembled WGS sequence"/>
</dbReference>
<feature type="region of interest" description="Disordered" evidence="7">
    <location>
        <begin position="434"/>
        <end position="453"/>
    </location>
</feature>
<sequence length="789" mass="89348">MSRCAKRIKLEQDSSSNNCRGEVTESLYSGQFMTSRIDDNESIDIPCPSPIPNPNEPLTSQGLPIVNDTAQGETERHTEFNGRFASLVSLLSVINSVYRSNLTSPKWKNFRGSRIECQDKIRLNNVIWRTWHQQYIRKIKSLVCQFASPLDSQVSTTQINHQLKQQIINGLKGEYIKWRLNSKTALRRVEIDISSDEIKRLLGNISEIRTPKINPNLRRVATPQPDTFALFDELDLIEDQLLFSTTNTFNDKDAALGGNPDLYQPVMGQYYFDFHTLFDGFDSGLTNDDFSMRCNNDSLSGLNHFQNQSDFTLDGPPQSQQDLSNFQTLVSVAMERPRLTIEQQNSILNQNNSNNNVQIHPNSMNSITMYNNIHYQPVPPQQSFHSYTQNASKPMKYNNKLNANNIEEMMPITNISIAPSTNIIMNNSQAAISQKSTDMRRQHSDLSVCKPQQSSTLVDLLKQRRSPPLAMPPARKPSQQKQTSAVKQKKTLSKKSQIQIKQLSMNNDNNQIGNLTNPKEVTLNAPSNRRNTMQTSMSRVTSEETPLNFPQQQYSTSSSSLSNNQNGPASNDIIFFNGDMAHDSSPSSSSSGGQNAETKRRRNIKNGFENIRYLIPELSDATNAKISKAQMLECTANQIQVAAKMRDNMKAEVDLLQQEEQQLQQKISQYQASLPVDGIPTMPTASRSRETLNALFRAYVADRTRKNWHFYPYSLVLKRIFDAFQNTVTCESQDEFQRSLNEWRANSMALVQLRQAASQAVMDMGRNTSFLSSPEQVPEECVRLALSDT</sequence>
<dbReference type="EMBL" id="CAJNYT010001466">
    <property type="protein sequence ID" value="CAF3412508.1"/>
    <property type="molecule type" value="Genomic_DNA"/>
</dbReference>
<dbReference type="PANTHER" id="PTHR15741:SF37">
    <property type="entry name" value="LD38259P"/>
    <property type="match status" value="1"/>
</dbReference>
<feature type="compositionally biased region" description="Low complexity" evidence="7">
    <location>
        <begin position="551"/>
        <end position="566"/>
    </location>
</feature>
<dbReference type="CDD" id="cd21739">
    <property type="entry name" value="NES2-NLS_ChREBP-like"/>
    <property type="match status" value="1"/>
</dbReference>
<dbReference type="EMBL" id="CAJOBQ010000180">
    <property type="protein sequence ID" value="CAF4284928.1"/>
    <property type="molecule type" value="Genomic_DNA"/>
</dbReference>